<proteinExistence type="predicted"/>
<evidence type="ECO:0000256" key="1">
    <source>
        <dbReference type="SAM" id="MobiDB-lite"/>
    </source>
</evidence>
<feature type="compositionally biased region" description="Basic and acidic residues" evidence="1">
    <location>
        <begin position="142"/>
        <end position="159"/>
    </location>
</feature>
<dbReference type="Proteomes" id="UP000005237">
    <property type="component" value="Unassembled WGS sequence"/>
</dbReference>
<name>A0A8R1DYK5_CAEJA</name>
<keyword evidence="2" id="KW-0472">Membrane</keyword>
<feature type="compositionally biased region" description="Low complexity" evidence="1">
    <location>
        <begin position="201"/>
        <end position="221"/>
    </location>
</feature>
<accession>A0A8R1DYK5</accession>
<feature type="transmembrane region" description="Helical" evidence="2">
    <location>
        <begin position="37"/>
        <end position="60"/>
    </location>
</feature>
<evidence type="ECO:0000313" key="3">
    <source>
        <dbReference type="EnsemblMetazoa" id="CJA15135.1"/>
    </source>
</evidence>
<feature type="compositionally biased region" description="Polar residues" evidence="1">
    <location>
        <begin position="188"/>
        <end position="200"/>
    </location>
</feature>
<feature type="region of interest" description="Disordered" evidence="1">
    <location>
        <begin position="139"/>
        <end position="229"/>
    </location>
</feature>
<sequence length="361" mass="40906">MLPYILNAITIRHNEETAERTLLHFSDTEYPSNSTNYAVYITLFFISWTIVMSAAAYFVLAGAGFWSEKFDAEQPLLRRSRSTITELFANYDYHGDFENVTETVTPKRELIRVNIRNPNFQKIPSPIEIPMRPLAEIIFNDSPDHDHDSSKHQPTRNEKSEEEQLSESEEDRSEATQHPTKEDKEYSSETLVSSEQNDYETTLVITTSTIPTTTTGRAATRTTEKVSNRPTTTTMLYPQKNSWTTSIADSEVDELDQLVTASTTITPSTSNSVYPSNLTFRSLNSRFFVLICRLTLGFVAVLLVFVILPTFFLVVAGTGCYIQSDHPMNRSDISNKEFLYQGAVVYPDKEIQAGYAVYGQI</sequence>
<reference evidence="4" key="1">
    <citation type="submission" date="2010-08" db="EMBL/GenBank/DDBJ databases">
        <authorList>
            <consortium name="Caenorhabditis japonica Sequencing Consortium"/>
            <person name="Wilson R.K."/>
        </authorList>
    </citation>
    <scope>NUCLEOTIDE SEQUENCE [LARGE SCALE GENOMIC DNA]</scope>
    <source>
        <strain evidence="4">DF5081</strain>
    </source>
</reference>
<keyword evidence="2" id="KW-1133">Transmembrane helix</keyword>
<organism evidence="3 4">
    <name type="scientific">Caenorhabditis japonica</name>
    <dbReference type="NCBI Taxonomy" id="281687"/>
    <lineage>
        <taxon>Eukaryota</taxon>
        <taxon>Metazoa</taxon>
        <taxon>Ecdysozoa</taxon>
        <taxon>Nematoda</taxon>
        <taxon>Chromadorea</taxon>
        <taxon>Rhabditida</taxon>
        <taxon>Rhabditina</taxon>
        <taxon>Rhabditomorpha</taxon>
        <taxon>Rhabditoidea</taxon>
        <taxon>Rhabditidae</taxon>
        <taxon>Peloderinae</taxon>
        <taxon>Caenorhabditis</taxon>
    </lineage>
</organism>
<keyword evidence="4" id="KW-1185">Reference proteome</keyword>
<feature type="compositionally biased region" description="Acidic residues" evidence="1">
    <location>
        <begin position="160"/>
        <end position="172"/>
    </location>
</feature>
<keyword evidence="2" id="KW-0812">Transmembrane</keyword>
<feature type="compositionally biased region" description="Basic and acidic residues" evidence="1">
    <location>
        <begin position="173"/>
        <end position="187"/>
    </location>
</feature>
<protein>
    <submittedName>
        <fullName evidence="3">Uncharacterized protein</fullName>
    </submittedName>
</protein>
<reference evidence="3" key="2">
    <citation type="submission" date="2022-06" db="UniProtKB">
        <authorList>
            <consortium name="EnsemblMetazoa"/>
        </authorList>
    </citation>
    <scope>IDENTIFICATION</scope>
    <source>
        <strain evidence="3">DF5081</strain>
    </source>
</reference>
<dbReference type="EnsemblMetazoa" id="CJA15135.1">
    <property type="protein sequence ID" value="CJA15135.1"/>
    <property type="gene ID" value="WBGene00134339"/>
</dbReference>
<feature type="transmembrane region" description="Helical" evidence="2">
    <location>
        <begin position="287"/>
        <end position="315"/>
    </location>
</feature>
<evidence type="ECO:0000313" key="4">
    <source>
        <dbReference type="Proteomes" id="UP000005237"/>
    </source>
</evidence>
<dbReference type="AlphaFoldDB" id="A0A8R1DYK5"/>
<evidence type="ECO:0000256" key="2">
    <source>
        <dbReference type="SAM" id="Phobius"/>
    </source>
</evidence>